<dbReference type="OrthoDB" id="196858at2759"/>
<evidence type="ECO:0000256" key="2">
    <source>
        <dbReference type="ARBA" id="ARBA00023055"/>
    </source>
</evidence>
<accession>S4RF88</accession>
<evidence type="ECO:0000313" key="8">
    <source>
        <dbReference type="RefSeq" id="XP_032805838.1"/>
    </source>
</evidence>
<dbReference type="SUPFAM" id="SSF55961">
    <property type="entry name" value="Bet v1-like"/>
    <property type="match status" value="1"/>
</dbReference>
<dbReference type="InterPro" id="IPR023393">
    <property type="entry name" value="START-like_dom_sf"/>
</dbReference>
<keyword evidence="1" id="KW-0813">Transport</keyword>
<comment type="function">
    <text evidence="4">May be involved in the intracellular transport of sterols or other lipids. May bind cholesterol or other sterols.</text>
</comment>
<keyword evidence="2" id="KW-0445">Lipid transport</keyword>
<proteinExistence type="predicted"/>
<organism evidence="6">
    <name type="scientific">Petromyzon marinus</name>
    <name type="common">Sea lamprey</name>
    <dbReference type="NCBI Taxonomy" id="7757"/>
    <lineage>
        <taxon>Eukaryota</taxon>
        <taxon>Metazoa</taxon>
        <taxon>Chordata</taxon>
        <taxon>Craniata</taxon>
        <taxon>Vertebrata</taxon>
        <taxon>Cyclostomata</taxon>
        <taxon>Hyperoartia</taxon>
        <taxon>Petromyzontiformes</taxon>
        <taxon>Petromyzontidae</taxon>
        <taxon>Petromyzon</taxon>
    </lineage>
</organism>
<dbReference type="GO" id="GO:0070508">
    <property type="term" value="P:cholesterol import"/>
    <property type="evidence" value="ECO:0007669"/>
    <property type="project" value="TreeGrafter"/>
</dbReference>
<dbReference type="PANTHER" id="PTHR46374">
    <property type="entry name" value="PROTEIN CBG07384"/>
    <property type="match status" value="1"/>
</dbReference>
<evidence type="ECO:0000313" key="6">
    <source>
        <dbReference type="Ensembl" id="ENSPMAP00000003870.1"/>
    </source>
</evidence>
<evidence type="ECO:0000259" key="5">
    <source>
        <dbReference type="PROSITE" id="PS50848"/>
    </source>
</evidence>
<dbReference type="InterPro" id="IPR000799">
    <property type="entry name" value="StAR-like"/>
</dbReference>
<dbReference type="PROSITE" id="PS50848">
    <property type="entry name" value="START"/>
    <property type="match status" value="1"/>
</dbReference>
<dbReference type="Ensembl" id="ENSPMAT00000003886.1">
    <property type="protein sequence ID" value="ENSPMAP00000003870.1"/>
    <property type="gene ID" value="ENSPMAG00000003544.1"/>
</dbReference>
<reference evidence="6" key="2">
    <citation type="submission" date="2025-05" db="UniProtKB">
        <authorList>
            <consortium name="Ensembl"/>
        </authorList>
    </citation>
    <scope>IDENTIFICATION</scope>
</reference>
<dbReference type="GO" id="GO:0120020">
    <property type="term" value="F:cholesterol transfer activity"/>
    <property type="evidence" value="ECO:0007669"/>
    <property type="project" value="TreeGrafter"/>
</dbReference>
<dbReference type="SMART" id="SM00234">
    <property type="entry name" value="START"/>
    <property type="match status" value="1"/>
</dbReference>
<evidence type="ECO:0000256" key="3">
    <source>
        <dbReference type="ARBA" id="ARBA00023121"/>
    </source>
</evidence>
<dbReference type="Pfam" id="PF01852">
    <property type="entry name" value="START"/>
    <property type="match status" value="1"/>
</dbReference>
<evidence type="ECO:0000313" key="7">
    <source>
        <dbReference type="Proteomes" id="UP001318040"/>
    </source>
</evidence>
<dbReference type="KEGG" id="pmrn:116940307"/>
<keyword evidence="7" id="KW-1185">Reference proteome</keyword>
<dbReference type="PANTHER" id="PTHR46374:SF3">
    <property type="entry name" value="STAR-RELATED LIPID TRANSFER PROTEIN 5"/>
    <property type="match status" value="1"/>
</dbReference>
<dbReference type="Proteomes" id="UP001318040">
    <property type="component" value="Chromosome 1"/>
</dbReference>
<sequence>MSGAALSSLFADYRGMADSVADKLVGYSKDDGGWRVAKSNKLVTISWRASTEFPGYLYKGEGLLEMAPDALWEFVKPTPDGLRVKWDRNVRAFQILQLLDEELSVCRTITSSAAMGVISARDFVDVVLVKRYDDGSIASNATHVVHESCPPQLGYVRGFNHPCGCMCLPVPGEPNKTKMVTFFQTDLGGYLPRSLVDSFFPSTMAEFYSNLSKALTTLKP</sequence>
<dbReference type="CTD" id="80765"/>
<dbReference type="STRING" id="7757.ENSPMAP00000003870"/>
<keyword evidence="3" id="KW-0446">Lipid-binding</keyword>
<dbReference type="OMA" id="PQKVWEC"/>
<feature type="domain" description="START" evidence="5">
    <location>
        <begin position="30"/>
        <end position="220"/>
    </location>
</feature>
<dbReference type="PRINTS" id="PR00978">
    <property type="entry name" value="STARPROTEIN"/>
</dbReference>
<evidence type="ECO:0000256" key="4">
    <source>
        <dbReference type="ARBA" id="ARBA00024750"/>
    </source>
</evidence>
<name>S4RF88_PETMA</name>
<dbReference type="RefSeq" id="XP_032805838.1">
    <property type="nucleotide sequence ID" value="XM_032949947.1"/>
</dbReference>
<evidence type="ECO:0000256" key="1">
    <source>
        <dbReference type="ARBA" id="ARBA00022448"/>
    </source>
</evidence>
<dbReference type="HOGENOM" id="CLU_093200_1_0_1"/>
<protein>
    <submittedName>
        <fullName evidence="6">StAR related lipid transfer domain containing 5</fullName>
    </submittedName>
    <submittedName>
        <fullName evidence="8">StAR-related lipid transfer protein 5</fullName>
    </submittedName>
</protein>
<dbReference type="InterPro" id="IPR043556">
    <property type="entry name" value="StARD5/6"/>
</dbReference>
<dbReference type="GeneTree" id="ENSGT00940000159159"/>
<gene>
    <name evidence="6 8" type="primary">STARD5</name>
</gene>
<reference evidence="7" key="3">
    <citation type="submission" date="2025-05" db="UniProtKB">
        <authorList>
            <consortium name="RefSeq"/>
        </authorList>
    </citation>
    <scope>NUCLEOTIDE SEQUENCE [LARGE SCALE GENOMIC DNA]</scope>
</reference>
<dbReference type="GO" id="GO:0015485">
    <property type="term" value="F:cholesterol binding"/>
    <property type="evidence" value="ECO:0007669"/>
    <property type="project" value="TreeGrafter"/>
</dbReference>
<dbReference type="AlphaFoldDB" id="S4RF88"/>
<dbReference type="InterPro" id="IPR002913">
    <property type="entry name" value="START_lipid-bd_dom"/>
</dbReference>
<reference evidence="8" key="1">
    <citation type="submission" date="2025-04" db="UniProtKB">
        <authorList>
            <consortium name="RefSeq"/>
        </authorList>
    </citation>
    <scope>IDENTIFICATION</scope>
    <source>
        <tissue evidence="8">Sperm</tissue>
    </source>
</reference>
<dbReference type="Gene3D" id="3.30.530.20">
    <property type="match status" value="1"/>
</dbReference>